<feature type="chain" id="PRO_5019364045" evidence="11">
    <location>
        <begin position="23"/>
        <end position="381"/>
    </location>
</feature>
<evidence type="ECO:0000256" key="3">
    <source>
        <dbReference type="ARBA" id="ARBA00022448"/>
    </source>
</evidence>
<dbReference type="GO" id="GO:0009279">
    <property type="term" value="C:cell outer membrane"/>
    <property type="evidence" value="ECO:0007669"/>
    <property type="project" value="UniProtKB-SubCell"/>
</dbReference>
<keyword evidence="5" id="KW-0812">Transmembrane</keyword>
<dbReference type="InterPro" id="IPR023614">
    <property type="entry name" value="Porin_dom_sf"/>
</dbReference>
<comment type="subunit">
    <text evidence="2">Homotrimer.</text>
</comment>
<dbReference type="InterPro" id="IPR002299">
    <property type="entry name" value="Porin_Neis"/>
</dbReference>
<evidence type="ECO:0000256" key="1">
    <source>
        <dbReference type="ARBA" id="ARBA00004571"/>
    </source>
</evidence>
<dbReference type="AlphaFoldDB" id="A0A3S9HF13"/>
<evidence type="ECO:0000256" key="6">
    <source>
        <dbReference type="ARBA" id="ARBA00022729"/>
    </source>
</evidence>
<dbReference type="GO" id="GO:0006811">
    <property type="term" value="P:monoatomic ion transport"/>
    <property type="evidence" value="ECO:0007669"/>
    <property type="project" value="UniProtKB-KW"/>
</dbReference>
<dbReference type="InterPro" id="IPR050298">
    <property type="entry name" value="Gram-neg_bact_OMP"/>
</dbReference>
<evidence type="ECO:0000256" key="7">
    <source>
        <dbReference type="ARBA" id="ARBA00023065"/>
    </source>
</evidence>
<dbReference type="Pfam" id="PF13609">
    <property type="entry name" value="Porin_4"/>
    <property type="match status" value="1"/>
</dbReference>
<evidence type="ECO:0000259" key="12">
    <source>
        <dbReference type="Pfam" id="PF13609"/>
    </source>
</evidence>
<keyword evidence="6 11" id="KW-0732">Signal</keyword>
<evidence type="ECO:0000256" key="9">
    <source>
        <dbReference type="ARBA" id="ARBA00023136"/>
    </source>
</evidence>
<keyword evidence="14" id="KW-1185">Reference proteome</keyword>
<gene>
    <name evidence="13" type="ORF">EJN92_00765</name>
</gene>
<feature type="signal peptide" evidence="11">
    <location>
        <begin position="1"/>
        <end position="22"/>
    </location>
</feature>
<organism evidence="13 14">
    <name type="scientific">Undibacterium parvum</name>
    <dbReference type="NCBI Taxonomy" id="401471"/>
    <lineage>
        <taxon>Bacteria</taxon>
        <taxon>Pseudomonadati</taxon>
        <taxon>Pseudomonadota</taxon>
        <taxon>Betaproteobacteria</taxon>
        <taxon>Burkholderiales</taxon>
        <taxon>Oxalobacteraceae</taxon>
        <taxon>Undibacterium</taxon>
    </lineage>
</organism>
<evidence type="ECO:0000256" key="10">
    <source>
        <dbReference type="ARBA" id="ARBA00023237"/>
    </source>
</evidence>
<dbReference type="Proteomes" id="UP000275663">
    <property type="component" value="Chromosome"/>
</dbReference>
<keyword evidence="3" id="KW-0813">Transport</keyword>
<keyword evidence="10" id="KW-0998">Cell outer membrane</keyword>
<dbReference type="EMBL" id="CP034464">
    <property type="protein sequence ID" value="AZP10690.1"/>
    <property type="molecule type" value="Genomic_DNA"/>
</dbReference>
<dbReference type="InterPro" id="IPR033900">
    <property type="entry name" value="Gram_neg_porin_domain"/>
</dbReference>
<keyword evidence="4" id="KW-1134">Transmembrane beta strand</keyword>
<keyword evidence="8" id="KW-0626">Porin</keyword>
<proteinExistence type="predicted"/>
<evidence type="ECO:0000313" key="13">
    <source>
        <dbReference type="EMBL" id="AZP10690.1"/>
    </source>
</evidence>
<evidence type="ECO:0000313" key="14">
    <source>
        <dbReference type="Proteomes" id="UP000275663"/>
    </source>
</evidence>
<evidence type="ECO:0000256" key="4">
    <source>
        <dbReference type="ARBA" id="ARBA00022452"/>
    </source>
</evidence>
<keyword evidence="7" id="KW-0406">Ion transport</keyword>
<evidence type="ECO:0000256" key="8">
    <source>
        <dbReference type="ARBA" id="ARBA00023114"/>
    </source>
</evidence>
<dbReference type="CDD" id="cd00342">
    <property type="entry name" value="gram_neg_porins"/>
    <property type="match status" value="1"/>
</dbReference>
<dbReference type="OrthoDB" id="5293374at2"/>
<sequence length="381" mass="40170">MSKIAIQTLLFASLIIASTAQAQSKVSVYGRLNLGLVHYSGYGLASPTLTSQNNLASRIGFKGMEELGNGLTASFVIESSLSPDTGSGTIGGRETSLGLQGNFGKLRLGYMLTPLDDFHSVAGPGWVTNVSNDNQNGFWGNGYSNINNGEGKVCNGSVAGTDSGNNFSFDNRYGNSLRYDSPVFNGLSFASHISLAESSAAGCRNAYASSSKFQYADQDFIAGVAYNYHHNARGPDLHDHLSLFSAGYKLGSRAYLGAYFQDLHYANPGKRALSQQGYGIIGKLYQGATSFELGYYHAGAGSGDQTPVFSGVFIGDGSASGLTSLGARHALSKQTDLWVQALYLRNGSRADYVLGGFGKAGGTGNPGQARQALAMGIKYDF</sequence>
<dbReference type="PRINTS" id="PR00184">
    <property type="entry name" value="NEISSPPORIN"/>
</dbReference>
<keyword evidence="9" id="KW-0472">Membrane</keyword>
<name>A0A3S9HF13_9BURK</name>
<reference evidence="13 14" key="1">
    <citation type="journal article" date="2011" name="Int. J. Syst. Evol. Microbiol.">
        <title>Description of Undibacterium oligocarboniphilum sp. nov., isolated from purified water, and Undibacterium pigrum strain CCUG 49012 as the type strain of Undibacterium parvum sp. nov., and emended descriptions of the genus Undibacterium and the species Undibacterium pigrum.</title>
        <authorList>
            <person name="Eder W."/>
            <person name="Wanner G."/>
            <person name="Ludwig W."/>
            <person name="Busse H.J."/>
            <person name="Ziemke-Kageler F."/>
            <person name="Lang E."/>
        </authorList>
    </citation>
    <scope>NUCLEOTIDE SEQUENCE [LARGE SCALE GENOMIC DNA]</scope>
    <source>
        <strain evidence="13 14">DSM 23061</strain>
    </source>
</reference>
<evidence type="ECO:0000256" key="5">
    <source>
        <dbReference type="ARBA" id="ARBA00022692"/>
    </source>
</evidence>
<feature type="domain" description="Porin" evidence="12">
    <location>
        <begin position="13"/>
        <end position="346"/>
    </location>
</feature>
<accession>A0A3S9HF13</accession>
<evidence type="ECO:0000256" key="2">
    <source>
        <dbReference type="ARBA" id="ARBA00011233"/>
    </source>
</evidence>
<evidence type="ECO:0000256" key="11">
    <source>
        <dbReference type="SAM" id="SignalP"/>
    </source>
</evidence>
<dbReference type="GO" id="GO:0015288">
    <property type="term" value="F:porin activity"/>
    <property type="evidence" value="ECO:0007669"/>
    <property type="project" value="UniProtKB-KW"/>
</dbReference>
<dbReference type="Gene3D" id="2.40.160.10">
    <property type="entry name" value="Porin"/>
    <property type="match status" value="1"/>
</dbReference>
<dbReference type="PANTHER" id="PTHR34501:SF9">
    <property type="entry name" value="MAJOR OUTER MEMBRANE PROTEIN P.IA"/>
    <property type="match status" value="1"/>
</dbReference>
<dbReference type="RefSeq" id="WP_126126089.1">
    <property type="nucleotide sequence ID" value="NZ_CP034464.1"/>
</dbReference>
<comment type="subcellular location">
    <subcellularLocation>
        <location evidence="1">Cell outer membrane</location>
        <topology evidence="1">Multi-pass membrane protein</topology>
    </subcellularLocation>
</comment>
<dbReference type="GO" id="GO:0046930">
    <property type="term" value="C:pore complex"/>
    <property type="evidence" value="ECO:0007669"/>
    <property type="project" value="UniProtKB-KW"/>
</dbReference>
<protein>
    <submittedName>
        <fullName evidence="13">Porin</fullName>
    </submittedName>
</protein>
<dbReference type="KEGG" id="upv:EJN92_00765"/>
<dbReference type="SUPFAM" id="SSF56935">
    <property type="entry name" value="Porins"/>
    <property type="match status" value="1"/>
</dbReference>
<dbReference type="PANTHER" id="PTHR34501">
    <property type="entry name" value="PROTEIN YDDL-RELATED"/>
    <property type="match status" value="1"/>
</dbReference>